<dbReference type="InterPro" id="IPR036291">
    <property type="entry name" value="NAD(P)-bd_dom_sf"/>
</dbReference>
<dbReference type="AlphaFoldDB" id="A0A921RR32"/>
<feature type="domain" description="NAD-dependent epimerase/dehydratase" evidence="2">
    <location>
        <begin position="17"/>
        <end position="255"/>
    </location>
</feature>
<keyword evidence="1" id="KW-0560">Oxidoreductase</keyword>
<dbReference type="InterPro" id="IPR001509">
    <property type="entry name" value="Epimerase_deHydtase"/>
</dbReference>
<protein>
    <recommendedName>
        <fullName evidence="2">NAD-dependent epimerase/dehydratase domain-containing protein</fullName>
    </recommendedName>
</protein>
<accession>A0A921RR32</accession>
<dbReference type="SUPFAM" id="SSF51735">
    <property type="entry name" value="NAD(P)-binding Rossmann-fold domains"/>
    <property type="match status" value="1"/>
</dbReference>
<gene>
    <name evidence="3" type="ORF">BDA96_02G261600</name>
</gene>
<dbReference type="FunFam" id="3.40.50.720:FF:000219">
    <property type="entry name" value="Cinnamoyl-CoA reductase 1"/>
    <property type="match status" value="1"/>
</dbReference>
<dbReference type="PANTHER" id="PTHR10366:SF804">
    <property type="entry name" value="DIHYDROFLAVONOL-4-REDUCTASE"/>
    <property type="match status" value="1"/>
</dbReference>
<evidence type="ECO:0000313" key="3">
    <source>
        <dbReference type="EMBL" id="KAG0544278.1"/>
    </source>
</evidence>
<dbReference type="Gene3D" id="3.40.50.720">
    <property type="entry name" value="NAD(P)-binding Rossmann-like Domain"/>
    <property type="match status" value="1"/>
</dbReference>
<dbReference type="PANTHER" id="PTHR10366">
    <property type="entry name" value="NAD DEPENDENT EPIMERASE/DEHYDRATASE"/>
    <property type="match status" value="1"/>
</dbReference>
<evidence type="ECO:0000313" key="4">
    <source>
        <dbReference type="Proteomes" id="UP000807115"/>
    </source>
</evidence>
<dbReference type="Gramene" id="EER99107">
    <property type="protein sequence ID" value="EER99107"/>
    <property type="gene ID" value="SORBI_3002G250000"/>
</dbReference>
<reference evidence="3" key="2">
    <citation type="submission" date="2020-10" db="EMBL/GenBank/DDBJ databases">
        <authorList>
            <person name="Cooper E.A."/>
            <person name="Brenton Z.W."/>
            <person name="Flinn B.S."/>
            <person name="Jenkins J."/>
            <person name="Shu S."/>
            <person name="Flowers D."/>
            <person name="Luo F."/>
            <person name="Wang Y."/>
            <person name="Xia P."/>
            <person name="Barry K."/>
            <person name="Daum C."/>
            <person name="Lipzen A."/>
            <person name="Yoshinaga Y."/>
            <person name="Schmutz J."/>
            <person name="Saski C."/>
            <person name="Vermerris W."/>
            <person name="Kresovich S."/>
        </authorList>
    </citation>
    <scope>NUCLEOTIDE SEQUENCE</scope>
</reference>
<sequence length="351" mass="38778">MAGRTTEGARCSGETTVCVTGAGGYIASWLVKLLLSRGYTVHATVRDPGDPKNAHLGRLEGASENLRLFKANVLDQNALAAAVSGCRGVFHLACPVPTDKVLDPESEVLAPAVQGTLNILQACSNNNIQKVIVVSSTAAVHFNPNWPQHIPKDEECWSDINFCKMNEDWYMVAKVIAEKTALEYAEKNGLNVVTVCPTMALGPLLRPMVNVSHEFLLYIIKGGPTVMRNIPWHIVDVRDVADALLLVYEKEKSARRYICAPNYISAIDLVNMLKKAHPNYNYVNCGNDLVPNSIVTPIMSEKLKNLGWKPRKTLHKTLMDSVECYEKMGLLQDVEGCPCRLPHLFHMAIEK</sequence>
<evidence type="ECO:0000256" key="1">
    <source>
        <dbReference type="ARBA" id="ARBA00023002"/>
    </source>
</evidence>
<dbReference type="GO" id="GO:0016491">
    <property type="term" value="F:oxidoreductase activity"/>
    <property type="evidence" value="ECO:0007669"/>
    <property type="project" value="UniProtKB-KW"/>
</dbReference>
<dbReference type="InterPro" id="IPR050425">
    <property type="entry name" value="NAD(P)_dehydrat-like"/>
</dbReference>
<dbReference type="Pfam" id="PF01370">
    <property type="entry name" value="Epimerase"/>
    <property type="match status" value="1"/>
</dbReference>
<dbReference type="Proteomes" id="UP000807115">
    <property type="component" value="Chromosome 2"/>
</dbReference>
<reference evidence="3" key="1">
    <citation type="journal article" date="2019" name="BMC Genomics">
        <title>A new reference genome for Sorghum bicolor reveals high levels of sequence similarity between sweet and grain genotypes: implications for the genetics of sugar metabolism.</title>
        <authorList>
            <person name="Cooper E.A."/>
            <person name="Brenton Z.W."/>
            <person name="Flinn B.S."/>
            <person name="Jenkins J."/>
            <person name="Shu S."/>
            <person name="Flowers D."/>
            <person name="Luo F."/>
            <person name="Wang Y."/>
            <person name="Xia P."/>
            <person name="Barry K."/>
            <person name="Daum C."/>
            <person name="Lipzen A."/>
            <person name="Yoshinaga Y."/>
            <person name="Schmutz J."/>
            <person name="Saski C."/>
            <person name="Vermerris W."/>
            <person name="Kresovich S."/>
        </authorList>
    </citation>
    <scope>NUCLEOTIDE SEQUENCE</scope>
</reference>
<comment type="caution">
    <text evidence="3">The sequence shown here is derived from an EMBL/GenBank/DDBJ whole genome shotgun (WGS) entry which is preliminary data.</text>
</comment>
<organism evidence="3 4">
    <name type="scientific">Sorghum bicolor</name>
    <name type="common">Sorghum</name>
    <name type="synonym">Sorghum vulgare</name>
    <dbReference type="NCBI Taxonomy" id="4558"/>
    <lineage>
        <taxon>Eukaryota</taxon>
        <taxon>Viridiplantae</taxon>
        <taxon>Streptophyta</taxon>
        <taxon>Embryophyta</taxon>
        <taxon>Tracheophyta</taxon>
        <taxon>Spermatophyta</taxon>
        <taxon>Magnoliopsida</taxon>
        <taxon>Liliopsida</taxon>
        <taxon>Poales</taxon>
        <taxon>Poaceae</taxon>
        <taxon>PACMAD clade</taxon>
        <taxon>Panicoideae</taxon>
        <taxon>Andropogonodae</taxon>
        <taxon>Andropogoneae</taxon>
        <taxon>Sorghinae</taxon>
        <taxon>Sorghum</taxon>
    </lineage>
</organism>
<dbReference type="CDD" id="cd08958">
    <property type="entry name" value="FR_SDR_e"/>
    <property type="match status" value="1"/>
</dbReference>
<evidence type="ECO:0000259" key="2">
    <source>
        <dbReference type="Pfam" id="PF01370"/>
    </source>
</evidence>
<name>A0A921RR32_SORBI</name>
<proteinExistence type="predicted"/>
<dbReference type="EMBL" id="CM027681">
    <property type="protein sequence ID" value="KAG0544278.1"/>
    <property type="molecule type" value="Genomic_DNA"/>
</dbReference>
<dbReference type="OMA" id="DINFCKM"/>